<dbReference type="STRING" id="106634.TVD_02560"/>
<dbReference type="HAMAP" id="MF_00244">
    <property type="entry name" value="NaMN_adenylyltr"/>
    <property type="match status" value="1"/>
</dbReference>
<gene>
    <name evidence="11" type="primary">nadD</name>
    <name evidence="12" type="ORF">TVD_02560</name>
</gene>
<dbReference type="UniPathway" id="UPA00253">
    <property type="reaction ID" value="UER00332"/>
</dbReference>
<dbReference type="NCBIfam" id="NF000839">
    <property type="entry name" value="PRK00071.1-1"/>
    <property type="match status" value="1"/>
</dbReference>
<dbReference type="OrthoDB" id="5295945at2"/>
<reference evidence="12 13" key="1">
    <citation type="submission" date="2015-04" db="EMBL/GenBank/DDBJ databases">
        <title>Complete Sequence for the Genome of the Thioalkalivibrio versutus D301.</title>
        <authorList>
            <person name="Mu T."/>
            <person name="Zhou J."/>
            <person name="Xu X."/>
        </authorList>
    </citation>
    <scope>NUCLEOTIDE SEQUENCE [LARGE SCALE GENOMIC DNA]</scope>
    <source>
        <strain evidence="12 13">D301</strain>
    </source>
</reference>
<dbReference type="InterPro" id="IPR014729">
    <property type="entry name" value="Rossmann-like_a/b/a_fold"/>
</dbReference>
<evidence type="ECO:0000313" key="12">
    <source>
        <dbReference type="EMBL" id="AKJ94324.1"/>
    </source>
</evidence>
<dbReference type="Pfam" id="PF01467">
    <property type="entry name" value="CTP_transf_like"/>
    <property type="match status" value="1"/>
</dbReference>
<accession>A0A0G3G1Q2</accession>
<evidence type="ECO:0000256" key="2">
    <source>
        <dbReference type="ARBA" id="ARBA00005019"/>
    </source>
</evidence>
<comment type="similarity">
    <text evidence="3 11">Belongs to the NadD family.</text>
</comment>
<keyword evidence="6 11" id="KW-0548">Nucleotidyltransferase</keyword>
<evidence type="ECO:0000256" key="5">
    <source>
        <dbReference type="ARBA" id="ARBA00022679"/>
    </source>
</evidence>
<dbReference type="EMBL" id="CP011367">
    <property type="protein sequence ID" value="AKJ94324.1"/>
    <property type="molecule type" value="Genomic_DNA"/>
</dbReference>
<keyword evidence="4 11" id="KW-0662">Pyridine nucleotide biosynthesis</keyword>
<evidence type="ECO:0000256" key="6">
    <source>
        <dbReference type="ARBA" id="ARBA00022695"/>
    </source>
</evidence>
<evidence type="ECO:0000256" key="9">
    <source>
        <dbReference type="ARBA" id="ARBA00023027"/>
    </source>
</evidence>
<dbReference type="InterPro" id="IPR005248">
    <property type="entry name" value="NadD/NMNAT"/>
</dbReference>
<dbReference type="RefSeq" id="WP_018168190.1">
    <property type="nucleotide sequence ID" value="NZ_CP011367.1"/>
</dbReference>
<keyword evidence="5 11" id="KW-0808">Transferase</keyword>
<comment type="catalytic activity">
    <reaction evidence="10 11">
        <text>nicotinate beta-D-ribonucleotide + ATP + H(+) = deamido-NAD(+) + diphosphate</text>
        <dbReference type="Rhea" id="RHEA:22860"/>
        <dbReference type="ChEBI" id="CHEBI:15378"/>
        <dbReference type="ChEBI" id="CHEBI:30616"/>
        <dbReference type="ChEBI" id="CHEBI:33019"/>
        <dbReference type="ChEBI" id="CHEBI:57502"/>
        <dbReference type="ChEBI" id="CHEBI:58437"/>
        <dbReference type="EC" id="2.7.7.18"/>
    </reaction>
</comment>
<protein>
    <recommendedName>
        <fullName evidence="11">Probable nicotinate-nucleotide adenylyltransferase</fullName>
        <ecNumber evidence="11">2.7.7.18</ecNumber>
    </recommendedName>
    <alternativeName>
        <fullName evidence="11">Deamido-NAD(+) diphosphorylase</fullName>
    </alternativeName>
    <alternativeName>
        <fullName evidence="11">Deamido-NAD(+) pyrophosphorylase</fullName>
    </alternativeName>
    <alternativeName>
        <fullName evidence="11">Nicotinate mononucleotide adenylyltransferase</fullName>
        <shortName evidence="11">NaMN adenylyltransferase</shortName>
    </alternativeName>
</protein>
<dbReference type="AlphaFoldDB" id="A0A0G3G1Q2"/>
<dbReference type="Gene3D" id="3.40.50.620">
    <property type="entry name" value="HUPs"/>
    <property type="match status" value="1"/>
</dbReference>
<evidence type="ECO:0000256" key="8">
    <source>
        <dbReference type="ARBA" id="ARBA00022840"/>
    </source>
</evidence>
<dbReference type="NCBIfam" id="TIGR00125">
    <property type="entry name" value="cyt_tran_rel"/>
    <property type="match status" value="1"/>
</dbReference>
<dbReference type="PANTHER" id="PTHR39321">
    <property type="entry name" value="NICOTINATE-NUCLEOTIDE ADENYLYLTRANSFERASE-RELATED"/>
    <property type="match status" value="1"/>
</dbReference>
<evidence type="ECO:0000256" key="1">
    <source>
        <dbReference type="ARBA" id="ARBA00002324"/>
    </source>
</evidence>
<dbReference type="SUPFAM" id="SSF52374">
    <property type="entry name" value="Nucleotidylyl transferase"/>
    <property type="match status" value="1"/>
</dbReference>
<name>A0A0G3G1Q2_9GAMM</name>
<dbReference type="GO" id="GO:0004515">
    <property type="term" value="F:nicotinate-nucleotide adenylyltransferase activity"/>
    <property type="evidence" value="ECO:0007669"/>
    <property type="project" value="UniProtKB-UniRule"/>
</dbReference>
<dbReference type="Proteomes" id="UP000064201">
    <property type="component" value="Chromosome"/>
</dbReference>
<evidence type="ECO:0000256" key="10">
    <source>
        <dbReference type="ARBA" id="ARBA00048721"/>
    </source>
</evidence>
<keyword evidence="8 11" id="KW-0067">ATP-binding</keyword>
<dbReference type="PANTHER" id="PTHR39321:SF3">
    <property type="entry name" value="PHOSPHOPANTETHEINE ADENYLYLTRANSFERASE"/>
    <property type="match status" value="1"/>
</dbReference>
<dbReference type="GO" id="GO:0005524">
    <property type="term" value="F:ATP binding"/>
    <property type="evidence" value="ECO:0007669"/>
    <property type="project" value="UniProtKB-KW"/>
</dbReference>
<comment type="pathway">
    <text evidence="2 11">Cofactor biosynthesis; NAD(+) biosynthesis; deamido-NAD(+) from nicotinate D-ribonucleotide: step 1/1.</text>
</comment>
<dbReference type="PATRIC" id="fig|106634.4.peg.516"/>
<dbReference type="KEGG" id="tvr:TVD_02560"/>
<organism evidence="12 13">
    <name type="scientific">Thioalkalivibrio versutus</name>
    <dbReference type="NCBI Taxonomy" id="106634"/>
    <lineage>
        <taxon>Bacteria</taxon>
        <taxon>Pseudomonadati</taxon>
        <taxon>Pseudomonadota</taxon>
        <taxon>Gammaproteobacteria</taxon>
        <taxon>Chromatiales</taxon>
        <taxon>Ectothiorhodospiraceae</taxon>
        <taxon>Thioalkalivibrio</taxon>
    </lineage>
</organism>
<keyword evidence="9 11" id="KW-0520">NAD</keyword>
<evidence type="ECO:0000256" key="7">
    <source>
        <dbReference type="ARBA" id="ARBA00022741"/>
    </source>
</evidence>
<evidence type="ECO:0000256" key="4">
    <source>
        <dbReference type="ARBA" id="ARBA00022642"/>
    </source>
</evidence>
<evidence type="ECO:0000256" key="11">
    <source>
        <dbReference type="HAMAP-Rule" id="MF_00244"/>
    </source>
</evidence>
<dbReference type="InterPro" id="IPR004821">
    <property type="entry name" value="Cyt_trans-like"/>
</dbReference>
<keyword evidence="7 11" id="KW-0547">Nucleotide-binding</keyword>
<dbReference type="EC" id="2.7.7.18" evidence="11"/>
<dbReference type="GO" id="GO:0009435">
    <property type="term" value="P:NAD+ biosynthetic process"/>
    <property type="evidence" value="ECO:0007669"/>
    <property type="project" value="UniProtKB-UniRule"/>
</dbReference>
<dbReference type="NCBIfam" id="NF000840">
    <property type="entry name" value="PRK00071.1-3"/>
    <property type="match status" value="1"/>
</dbReference>
<proteinExistence type="inferred from homology"/>
<dbReference type="CDD" id="cd02165">
    <property type="entry name" value="NMNAT"/>
    <property type="match status" value="1"/>
</dbReference>
<sequence>MIGILGGTFDPIHFGHLRPALEIQQHLGLERVHFIPCHVPPHRASPGTGSDDRLAMVEQAIADVPGFVADRRELDRQGPSYTVDTLLSFREELGPDAPLVLIMGMDAFAGLPSWNRWQQIFELAHIVVSHRPGSPASHDLGGWLGNAATHDPAALRKAPGGLVYFQPVTQLDISATAIRDELQAGRSPRFLLPGAVNRYIQDHGLYRAGSNRNHGT</sequence>
<comment type="function">
    <text evidence="1 11">Catalyzes the reversible adenylation of nicotinate mononucleotide (NaMN) to nicotinic acid adenine dinucleotide (NaAD).</text>
</comment>
<keyword evidence="13" id="KW-1185">Reference proteome</keyword>
<evidence type="ECO:0000256" key="3">
    <source>
        <dbReference type="ARBA" id="ARBA00009014"/>
    </source>
</evidence>
<evidence type="ECO:0000313" key="13">
    <source>
        <dbReference type="Proteomes" id="UP000064201"/>
    </source>
</evidence>
<dbReference type="NCBIfam" id="TIGR00482">
    <property type="entry name" value="nicotinate (nicotinamide) nucleotide adenylyltransferase"/>
    <property type="match status" value="1"/>
</dbReference>